<dbReference type="OrthoDB" id="27934at2759"/>
<evidence type="ECO:0000256" key="5">
    <source>
        <dbReference type="ARBA" id="ARBA00023242"/>
    </source>
</evidence>
<gene>
    <name evidence="7" type="ORF">POCULU_LOCUS1567</name>
</gene>
<evidence type="ECO:0000256" key="1">
    <source>
        <dbReference type="ARBA" id="ARBA00004123"/>
    </source>
</evidence>
<evidence type="ECO:0000256" key="3">
    <source>
        <dbReference type="ARBA" id="ARBA00022763"/>
    </source>
</evidence>
<reference evidence="7" key="1">
    <citation type="submission" date="2021-06" db="EMBL/GenBank/DDBJ databases">
        <authorList>
            <person name="Kallberg Y."/>
            <person name="Tangrot J."/>
            <person name="Rosling A."/>
        </authorList>
    </citation>
    <scope>NUCLEOTIDE SEQUENCE</scope>
    <source>
        <strain evidence="7">IA702</strain>
    </source>
</reference>
<dbReference type="PANTHER" id="PTHR28527:SF1">
    <property type="entry name" value="SWI5-DEPENDENT RECOMBINATION DNA REPAIR PROTEIN 1"/>
    <property type="match status" value="1"/>
</dbReference>
<evidence type="ECO:0000313" key="8">
    <source>
        <dbReference type="Proteomes" id="UP000789572"/>
    </source>
</evidence>
<dbReference type="GO" id="GO:0005634">
    <property type="term" value="C:nucleus"/>
    <property type="evidence" value="ECO:0007669"/>
    <property type="project" value="UniProtKB-SubCell"/>
</dbReference>
<evidence type="ECO:0000256" key="6">
    <source>
        <dbReference type="SAM" id="Coils"/>
    </source>
</evidence>
<dbReference type="AlphaFoldDB" id="A0A9N8WE92"/>
<dbReference type="InterPro" id="IPR018468">
    <property type="entry name" value="SFR1/Mei5"/>
</dbReference>
<dbReference type="GO" id="GO:0006281">
    <property type="term" value="P:DNA repair"/>
    <property type="evidence" value="ECO:0007669"/>
    <property type="project" value="UniProtKB-KW"/>
</dbReference>
<name>A0A9N8WE92_9GLOM</name>
<keyword evidence="4" id="KW-0234">DNA repair</keyword>
<accession>A0A9N8WE92</accession>
<evidence type="ECO:0000256" key="2">
    <source>
        <dbReference type="ARBA" id="ARBA00008729"/>
    </source>
</evidence>
<protein>
    <submittedName>
        <fullName evidence="7">2681_t:CDS:1</fullName>
    </submittedName>
</protein>
<feature type="coiled-coil region" evidence="6">
    <location>
        <begin position="200"/>
        <end position="227"/>
    </location>
</feature>
<organism evidence="7 8">
    <name type="scientific">Paraglomus occultum</name>
    <dbReference type="NCBI Taxonomy" id="144539"/>
    <lineage>
        <taxon>Eukaryota</taxon>
        <taxon>Fungi</taxon>
        <taxon>Fungi incertae sedis</taxon>
        <taxon>Mucoromycota</taxon>
        <taxon>Glomeromycotina</taxon>
        <taxon>Glomeromycetes</taxon>
        <taxon>Paraglomerales</taxon>
        <taxon>Paraglomeraceae</taxon>
        <taxon>Paraglomus</taxon>
    </lineage>
</organism>
<sequence length="339" mass="38790">MSAKHSPKMKEASGKRKLSIHDLFFRAIFVTHARHWTIHELANLCVLESTSDSFKAKTLVSVQRFVSRLSEAGLIQVANMRTDDEGREVALLCSSRNYTEISHNCLTVGSIEETNQHRAFIECTSSKRLNLASKRCAPSNKRPNRELSSIISDTQPCPSPYRKPYHALAARRLTSPRSNASKAAQKPARFAESIARYPELTDLLERKNSLETEIAKIEDGIRRAKMALNYHKQDKDGVIQALIIKWRNASQEAAEFLFNNMKERMSILERSGHTSWFVENHYNWDEKNSPLSYSDEDDTDESVKHENFANDMSMKSMLSRMGVDIAIIKWNDEDECFED</sequence>
<keyword evidence="8" id="KW-1185">Reference proteome</keyword>
<dbReference type="Pfam" id="PF10376">
    <property type="entry name" value="Mei5"/>
    <property type="match status" value="1"/>
</dbReference>
<dbReference type="Gene3D" id="6.10.140.1020">
    <property type="match status" value="1"/>
</dbReference>
<evidence type="ECO:0000256" key="4">
    <source>
        <dbReference type="ARBA" id="ARBA00023204"/>
    </source>
</evidence>
<keyword evidence="5" id="KW-0539">Nucleus</keyword>
<dbReference type="Proteomes" id="UP000789572">
    <property type="component" value="Unassembled WGS sequence"/>
</dbReference>
<comment type="similarity">
    <text evidence="2">Belongs to the SFR1/MEI5 family.</text>
</comment>
<comment type="subcellular location">
    <subcellularLocation>
        <location evidence="1">Nucleus</location>
    </subcellularLocation>
</comment>
<keyword evidence="6" id="KW-0175">Coiled coil</keyword>
<dbReference type="EMBL" id="CAJVPJ010000120">
    <property type="protein sequence ID" value="CAG8481341.1"/>
    <property type="molecule type" value="Genomic_DNA"/>
</dbReference>
<dbReference type="GO" id="GO:0006310">
    <property type="term" value="P:DNA recombination"/>
    <property type="evidence" value="ECO:0007669"/>
    <property type="project" value="TreeGrafter"/>
</dbReference>
<proteinExistence type="inferred from homology"/>
<comment type="caution">
    <text evidence="7">The sequence shown here is derived from an EMBL/GenBank/DDBJ whole genome shotgun (WGS) entry which is preliminary data.</text>
</comment>
<keyword evidence="3" id="KW-0227">DNA damage</keyword>
<dbReference type="PANTHER" id="PTHR28527">
    <property type="entry name" value="MATING-TYPE SWITCHING PROTEIN SWI2-RELATED"/>
    <property type="match status" value="1"/>
</dbReference>
<evidence type="ECO:0000313" key="7">
    <source>
        <dbReference type="EMBL" id="CAG8481341.1"/>
    </source>
</evidence>